<keyword evidence="4" id="KW-0342">GTP-binding</keyword>
<dbReference type="PANTHER" id="PTHR43087:SF1">
    <property type="entry name" value="LAO_AO TRANSPORT SYSTEM ATPASE"/>
    <property type="match status" value="1"/>
</dbReference>
<evidence type="ECO:0000256" key="3">
    <source>
        <dbReference type="ARBA" id="ARBA00022801"/>
    </source>
</evidence>
<keyword evidence="3" id="KW-0378">Hydrolase</keyword>
<evidence type="ECO:0000256" key="1">
    <source>
        <dbReference type="ARBA" id="ARBA00009625"/>
    </source>
</evidence>
<keyword evidence="8" id="KW-1185">Reference proteome</keyword>
<evidence type="ECO:0000256" key="4">
    <source>
        <dbReference type="ARBA" id="ARBA00023134"/>
    </source>
</evidence>
<dbReference type="InterPro" id="IPR003593">
    <property type="entry name" value="AAA+_ATPase"/>
</dbReference>
<dbReference type="AlphaFoldDB" id="A0AA96GBD5"/>
<accession>A0AA96GBD5</accession>
<dbReference type="RefSeq" id="WP_312641072.1">
    <property type="nucleotide sequence ID" value="NZ_CP116967.1"/>
</dbReference>
<sequence>MSGSNPLTVHEFPTIPSLLKEVRTGNIRAISRAITLLEMNGPERTAVLEGLEPFPGHASTIGVTGYPGAGKSTVIDQLITAYRAQGKKVGVLAVDISSSLTGGAILGDRIRMQHQSLDERVYIRSMGTRGHRGGLALATQDAIHVLDAAGYDVVLIETIGMGQEEGEIAQIAQTVVDVVAPGLGDDVQAMKAGIFEIAHIVVVNKADHQGAHETLQSLREWVPQVLLVTATTGEGIPSLVEAITRHQQSLEVEAPVSG</sequence>
<dbReference type="InterPro" id="IPR027417">
    <property type="entry name" value="P-loop_NTPase"/>
</dbReference>
<keyword evidence="2" id="KW-0547">Nucleotide-binding</keyword>
<keyword evidence="5" id="KW-0143">Chaperone</keyword>
<evidence type="ECO:0000256" key="5">
    <source>
        <dbReference type="ARBA" id="ARBA00023186"/>
    </source>
</evidence>
<dbReference type="KEGG" id="nall:PP769_13785"/>
<dbReference type="InterPro" id="IPR052040">
    <property type="entry name" value="GTPase/Isobutyryl-CoA_mutase"/>
</dbReference>
<name>A0AA96GBD5_9BACT</name>
<comment type="similarity">
    <text evidence="1">Belongs to the SIMIBI class G3E GTPase family. ArgK/MeaB subfamily.</text>
</comment>
<reference evidence="7 8" key="1">
    <citation type="submission" date="2023-01" db="EMBL/GenBank/DDBJ databases">
        <title>Cultivation and genomic characterization of new, ubiquitous marine nitrite-oxidizing bacteria from the Nitrospirales.</title>
        <authorList>
            <person name="Mueller A.J."/>
            <person name="Daebeler A."/>
            <person name="Herbold C.W."/>
            <person name="Kirkegaard R.H."/>
            <person name="Daims H."/>
        </authorList>
    </citation>
    <scope>NUCLEOTIDE SEQUENCE [LARGE SCALE GENOMIC DNA]</scope>
    <source>
        <strain evidence="7 8">VA</strain>
    </source>
</reference>
<dbReference type="GO" id="GO:0003924">
    <property type="term" value="F:GTPase activity"/>
    <property type="evidence" value="ECO:0007669"/>
    <property type="project" value="InterPro"/>
</dbReference>
<evidence type="ECO:0000313" key="7">
    <source>
        <dbReference type="EMBL" id="WNM57040.1"/>
    </source>
</evidence>
<dbReference type="GO" id="GO:0005525">
    <property type="term" value="F:GTP binding"/>
    <property type="evidence" value="ECO:0007669"/>
    <property type="project" value="UniProtKB-KW"/>
</dbReference>
<dbReference type="Proteomes" id="UP001302719">
    <property type="component" value="Chromosome"/>
</dbReference>
<feature type="domain" description="AAA+ ATPase" evidence="6">
    <location>
        <begin position="57"/>
        <end position="254"/>
    </location>
</feature>
<dbReference type="EMBL" id="CP116967">
    <property type="protein sequence ID" value="WNM57040.1"/>
    <property type="molecule type" value="Genomic_DNA"/>
</dbReference>
<evidence type="ECO:0000256" key="2">
    <source>
        <dbReference type="ARBA" id="ARBA00022741"/>
    </source>
</evidence>
<dbReference type="InterPro" id="IPR005129">
    <property type="entry name" value="GTPase_ArgK"/>
</dbReference>
<dbReference type="PANTHER" id="PTHR43087">
    <property type="entry name" value="LYSINE/ARGININE/ORNITHINE TRANSPORT SYSTEM KINASE"/>
    <property type="match status" value="1"/>
</dbReference>
<dbReference type="Gene3D" id="3.40.50.300">
    <property type="entry name" value="P-loop containing nucleotide triphosphate hydrolases"/>
    <property type="match status" value="1"/>
</dbReference>
<evidence type="ECO:0000259" key="6">
    <source>
        <dbReference type="SMART" id="SM00382"/>
    </source>
</evidence>
<dbReference type="Pfam" id="PF03308">
    <property type="entry name" value="MeaB"/>
    <property type="match status" value="1"/>
</dbReference>
<dbReference type="NCBIfam" id="TIGR00750">
    <property type="entry name" value="lao"/>
    <property type="match status" value="1"/>
</dbReference>
<evidence type="ECO:0000313" key="8">
    <source>
        <dbReference type="Proteomes" id="UP001302719"/>
    </source>
</evidence>
<gene>
    <name evidence="7" type="primary">meaB</name>
    <name evidence="7" type="ORF">PP769_13785</name>
</gene>
<protein>
    <submittedName>
        <fullName evidence="7">Methylmalonyl Co-A mutase-associated GTPase MeaB</fullName>
    </submittedName>
</protein>
<organism evidence="7 8">
    <name type="scientific">Candidatus Nitrospira allomarina</name>
    <dbReference type="NCBI Taxonomy" id="3020900"/>
    <lineage>
        <taxon>Bacteria</taxon>
        <taxon>Pseudomonadati</taxon>
        <taxon>Nitrospirota</taxon>
        <taxon>Nitrospiria</taxon>
        <taxon>Nitrospirales</taxon>
        <taxon>Nitrospiraceae</taxon>
        <taxon>Nitrospira</taxon>
    </lineage>
</organism>
<dbReference type="SMART" id="SM00382">
    <property type="entry name" value="AAA"/>
    <property type="match status" value="1"/>
</dbReference>
<dbReference type="SUPFAM" id="SSF52540">
    <property type="entry name" value="P-loop containing nucleoside triphosphate hydrolases"/>
    <property type="match status" value="1"/>
</dbReference>
<proteinExistence type="inferred from homology"/>